<evidence type="ECO:0000313" key="2">
    <source>
        <dbReference type="Proteomes" id="UP000694620"/>
    </source>
</evidence>
<keyword evidence="2" id="KW-1185">Reference proteome</keyword>
<dbReference type="Pfam" id="PF13096">
    <property type="entry name" value="CENP-P"/>
    <property type="match status" value="1"/>
</dbReference>
<proteinExistence type="predicted"/>
<sequence>MDCLEVCLSYNSKLNGVIFNDCQSMTIERSTVRTIQRHRISGVCHSMPFWVEFCLLQGKIESGVKPTVTALNILMDPAEFPEMCAFISKAEATASLFHFFRALSEYGEWYAHRKRTFKHFKVSAFLGEAIISIF</sequence>
<organism evidence="1 2">
    <name type="scientific">Erpetoichthys calabaricus</name>
    <name type="common">Rope fish</name>
    <name type="synonym">Calamoichthys calabaricus</name>
    <dbReference type="NCBI Taxonomy" id="27687"/>
    <lineage>
        <taxon>Eukaryota</taxon>
        <taxon>Metazoa</taxon>
        <taxon>Chordata</taxon>
        <taxon>Craniata</taxon>
        <taxon>Vertebrata</taxon>
        <taxon>Euteleostomi</taxon>
        <taxon>Actinopterygii</taxon>
        <taxon>Polypteriformes</taxon>
        <taxon>Polypteridae</taxon>
        <taxon>Erpetoichthys</taxon>
    </lineage>
</organism>
<dbReference type="GO" id="GO:0000775">
    <property type="term" value="C:chromosome, centromeric region"/>
    <property type="evidence" value="ECO:0007669"/>
    <property type="project" value="InterPro"/>
</dbReference>
<dbReference type="PANTHER" id="PTHR28577:SF1">
    <property type="entry name" value="CENTROMERE PROTEIN P"/>
    <property type="match status" value="1"/>
</dbReference>
<accession>A0A8C4TIR2</accession>
<dbReference type="InterPro" id="IPR027801">
    <property type="entry name" value="CENP-P"/>
</dbReference>
<name>A0A8C4TIR2_ERPCA</name>
<dbReference type="GO" id="GO:0034080">
    <property type="term" value="P:CENP-A containing chromatin assembly"/>
    <property type="evidence" value="ECO:0007669"/>
    <property type="project" value="InterPro"/>
</dbReference>
<dbReference type="Ensembl" id="ENSECRT00000034103.1">
    <property type="protein sequence ID" value="ENSECRP00000033375.1"/>
    <property type="gene ID" value="ENSECRG00000022595.1"/>
</dbReference>
<evidence type="ECO:0000313" key="1">
    <source>
        <dbReference type="Ensembl" id="ENSECRP00000033375.1"/>
    </source>
</evidence>
<dbReference type="GO" id="GO:0005634">
    <property type="term" value="C:nucleus"/>
    <property type="evidence" value="ECO:0007669"/>
    <property type="project" value="TreeGrafter"/>
</dbReference>
<dbReference type="Proteomes" id="UP000694620">
    <property type="component" value="Unassembled WGS sequence"/>
</dbReference>
<dbReference type="PANTHER" id="PTHR28577">
    <property type="entry name" value="CENTROMERE PROTEIN P"/>
    <property type="match status" value="1"/>
</dbReference>
<protein>
    <submittedName>
        <fullName evidence="1">Uncharacterized protein</fullName>
    </submittedName>
</protein>
<reference evidence="1" key="1">
    <citation type="submission" date="2025-08" db="UniProtKB">
        <authorList>
            <consortium name="Ensembl"/>
        </authorList>
    </citation>
    <scope>IDENTIFICATION</scope>
</reference>
<dbReference type="GeneTree" id="ENSGT00980000199506"/>
<reference evidence="1" key="2">
    <citation type="submission" date="2025-09" db="UniProtKB">
        <authorList>
            <consortium name="Ensembl"/>
        </authorList>
    </citation>
    <scope>IDENTIFICATION</scope>
</reference>
<dbReference type="AlphaFoldDB" id="A0A8C4TIR2"/>